<dbReference type="Pfam" id="PF13186">
    <property type="entry name" value="SPASM"/>
    <property type="match status" value="1"/>
</dbReference>
<keyword evidence="2" id="KW-0949">S-adenosyl-L-methionine</keyword>
<dbReference type="InterPro" id="IPR023885">
    <property type="entry name" value="4Fe4S-binding_SPASM_dom"/>
</dbReference>
<keyword evidence="5" id="KW-0411">Iron-sulfur</keyword>
<dbReference type="AlphaFoldDB" id="A0A4Y7RAG7"/>
<dbReference type="InterPro" id="IPR013785">
    <property type="entry name" value="Aldolase_TIM"/>
</dbReference>
<dbReference type="InterPro" id="IPR008792">
    <property type="entry name" value="PQQD"/>
</dbReference>
<dbReference type="RefSeq" id="WP_134216562.1">
    <property type="nucleotide sequence ID" value="NZ_QFGA01000002.1"/>
</dbReference>
<dbReference type="GO" id="GO:0051536">
    <property type="term" value="F:iron-sulfur cluster binding"/>
    <property type="evidence" value="ECO:0007669"/>
    <property type="project" value="UniProtKB-KW"/>
</dbReference>
<protein>
    <submittedName>
        <fullName evidence="7">Antilisterial bacteriocin subtilosin biosynthesis protein AlbA</fullName>
    </submittedName>
</protein>
<reference evidence="7 8" key="1">
    <citation type="journal article" date="2018" name="Environ. Microbiol.">
        <title>Novel energy conservation strategies and behaviour of Pelotomaculum schinkii driving syntrophic propionate catabolism.</title>
        <authorList>
            <person name="Hidalgo-Ahumada C.A.P."/>
            <person name="Nobu M.K."/>
            <person name="Narihiro T."/>
            <person name="Tamaki H."/>
            <person name="Liu W.T."/>
            <person name="Kamagata Y."/>
            <person name="Stams A.J.M."/>
            <person name="Imachi H."/>
            <person name="Sousa D.Z."/>
        </authorList>
    </citation>
    <scope>NUCLEOTIDE SEQUENCE [LARGE SCALE GENOMIC DNA]</scope>
    <source>
        <strain evidence="7 8">HH</strain>
    </source>
</reference>
<keyword evidence="4" id="KW-0408">Iron</keyword>
<evidence type="ECO:0000259" key="6">
    <source>
        <dbReference type="PROSITE" id="PS51918"/>
    </source>
</evidence>
<dbReference type="InterPro" id="IPR041881">
    <property type="entry name" value="PqqD_sf"/>
</dbReference>
<dbReference type="SFLD" id="SFLDS00029">
    <property type="entry name" value="Radical_SAM"/>
    <property type="match status" value="1"/>
</dbReference>
<dbReference type="PANTHER" id="PTHR11228:SF7">
    <property type="entry name" value="PQQA PEPTIDE CYCLASE"/>
    <property type="match status" value="1"/>
</dbReference>
<organism evidence="7 8">
    <name type="scientific">Pelotomaculum schinkii</name>
    <dbReference type="NCBI Taxonomy" id="78350"/>
    <lineage>
        <taxon>Bacteria</taxon>
        <taxon>Bacillati</taxon>
        <taxon>Bacillota</taxon>
        <taxon>Clostridia</taxon>
        <taxon>Eubacteriales</taxon>
        <taxon>Desulfotomaculaceae</taxon>
        <taxon>Pelotomaculum</taxon>
    </lineage>
</organism>
<feature type="domain" description="Radical SAM core" evidence="6">
    <location>
        <begin position="107"/>
        <end position="318"/>
    </location>
</feature>
<dbReference type="NCBIfam" id="TIGR04085">
    <property type="entry name" value="rSAM_more_4Fe4S"/>
    <property type="match status" value="1"/>
</dbReference>
<dbReference type="InterPro" id="IPR050377">
    <property type="entry name" value="Radical_SAM_PqqE_MftC-like"/>
</dbReference>
<dbReference type="Pfam" id="PF05402">
    <property type="entry name" value="PqqD"/>
    <property type="match status" value="1"/>
</dbReference>
<name>A0A4Y7RAG7_9FIRM</name>
<keyword evidence="8" id="KW-1185">Reference proteome</keyword>
<evidence type="ECO:0000256" key="5">
    <source>
        <dbReference type="ARBA" id="ARBA00023014"/>
    </source>
</evidence>
<proteinExistence type="predicted"/>
<dbReference type="SFLD" id="SFLDG01384">
    <property type="entry name" value="thioether_bond_formation_requi"/>
    <property type="match status" value="1"/>
</dbReference>
<dbReference type="Gene3D" id="3.20.20.70">
    <property type="entry name" value="Aldolase class I"/>
    <property type="match status" value="1"/>
</dbReference>
<accession>A0A4Y7RAG7</accession>
<evidence type="ECO:0000313" key="7">
    <source>
        <dbReference type="EMBL" id="TEB05786.1"/>
    </source>
</evidence>
<dbReference type="PANTHER" id="PTHR11228">
    <property type="entry name" value="RADICAL SAM DOMAIN PROTEIN"/>
    <property type="match status" value="1"/>
</dbReference>
<comment type="cofactor">
    <cofactor evidence="1">
        <name>[4Fe-4S] cluster</name>
        <dbReference type="ChEBI" id="CHEBI:49883"/>
    </cofactor>
</comment>
<dbReference type="InterPro" id="IPR007197">
    <property type="entry name" value="rSAM"/>
</dbReference>
<dbReference type="InterPro" id="IPR023867">
    <property type="entry name" value="Sulphatase_maturase_rSAM"/>
</dbReference>
<dbReference type="Pfam" id="PF04055">
    <property type="entry name" value="Radical_SAM"/>
    <property type="match status" value="1"/>
</dbReference>
<comment type="caution">
    <text evidence="7">The sequence shown here is derived from an EMBL/GenBank/DDBJ whole genome shotgun (WGS) entry which is preliminary data.</text>
</comment>
<evidence type="ECO:0000256" key="2">
    <source>
        <dbReference type="ARBA" id="ARBA00022691"/>
    </source>
</evidence>
<gene>
    <name evidence="7" type="primary">albA_5</name>
    <name evidence="7" type="ORF">Psch_02827</name>
</gene>
<dbReference type="InterPro" id="IPR058240">
    <property type="entry name" value="rSAM_sf"/>
</dbReference>
<evidence type="ECO:0000313" key="8">
    <source>
        <dbReference type="Proteomes" id="UP000298324"/>
    </source>
</evidence>
<evidence type="ECO:0000256" key="1">
    <source>
        <dbReference type="ARBA" id="ARBA00001966"/>
    </source>
</evidence>
<keyword evidence="3" id="KW-0479">Metal-binding</keyword>
<evidence type="ECO:0000256" key="3">
    <source>
        <dbReference type="ARBA" id="ARBA00022723"/>
    </source>
</evidence>
<dbReference type="SFLD" id="SFLDG01067">
    <property type="entry name" value="SPASM/twitch_domain_containing"/>
    <property type="match status" value="1"/>
</dbReference>
<dbReference type="SFLD" id="SFLDG01386">
    <property type="entry name" value="main_SPASM_domain-containing"/>
    <property type="match status" value="1"/>
</dbReference>
<dbReference type="SUPFAM" id="SSF102114">
    <property type="entry name" value="Radical SAM enzymes"/>
    <property type="match status" value="1"/>
</dbReference>
<dbReference type="EMBL" id="QFGA01000002">
    <property type="protein sequence ID" value="TEB05786.1"/>
    <property type="molecule type" value="Genomic_DNA"/>
</dbReference>
<dbReference type="Gene3D" id="1.10.10.1150">
    <property type="entry name" value="Coenzyme PQQ synthesis protein D (PqqD)"/>
    <property type="match status" value="1"/>
</dbReference>
<dbReference type="CDD" id="cd01335">
    <property type="entry name" value="Radical_SAM"/>
    <property type="match status" value="1"/>
</dbReference>
<dbReference type="PROSITE" id="PS51918">
    <property type="entry name" value="RADICAL_SAM"/>
    <property type="match status" value="1"/>
</dbReference>
<evidence type="ECO:0000256" key="4">
    <source>
        <dbReference type="ARBA" id="ARBA00023004"/>
    </source>
</evidence>
<dbReference type="GO" id="GO:0016491">
    <property type="term" value="F:oxidoreductase activity"/>
    <property type="evidence" value="ECO:0007669"/>
    <property type="project" value="InterPro"/>
</dbReference>
<sequence length="481" mass="54168">MKSQDNKLIANILNSRPVSPKNIIFRNKGDEYLAVDPETIAWIRTNDIGHLILSCCDSNYTLDGIVNRVADEYAVPVELIREDIIQFVLDAKKAGLILGEQTTIESQSGLESVTINVTNQCNLKCAYCYYQAGNKLEDEMNTTTLRNLICDLLEMEVRQINISGGEPLLRKDLFEILPKGIEADTVLVTNGTQIDEMNAKTIAEKFSNVHISLDGPDQQTHESIRPGTFNLIISAIQSLKASKVRKITLSMVVNKNNVNKTAEMVKFAHDLECNLSLIRLIPVGKDTEGLEVSNAEYVHASNRAYRAYVSTIREAGEQFRSIREIIEQHKPIFSLTVADLPYDFIYHRIPKKNCGLGINQLSISPDGFVFPCHALQQKQYVLGTLKQESIRNIYERAADKYSKFSVDTSIKGCQACWLRHFCGGGCRVRALWHTGNIDGHDPRCSVLKSSIETAMWHKGHKMERLLEDMNQQIVKLHDLSI</sequence>
<dbReference type="Proteomes" id="UP000298324">
    <property type="component" value="Unassembled WGS sequence"/>
</dbReference>
<dbReference type="GO" id="GO:0046872">
    <property type="term" value="F:metal ion binding"/>
    <property type="evidence" value="ECO:0007669"/>
    <property type="project" value="UniProtKB-KW"/>
</dbReference>